<evidence type="ECO:0000256" key="4">
    <source>
        <dbReference type="ARBA" id="ARBA00023136"/>
    </source>
</evidence>
<gene>
    <name evidence="6" type="primary">AP4E1</name>
    <name evidence="6" type="ORF">HK105_205071</name>
</gene>
<dbReference type="Proteomes" id="UP001527925">
    <property type="component" value="Unassembled WGS sequence"/>
</dbReference>
<evidence type="ECO:0000313" key="6">
    <source>
        <dbReference type="EMBL" id="KAL2915455.1"/>
    </source>
</evidence>
<proteinExistence type="predicted"/>
<evidence type="ECO:0000313" key="7">
    <source>
        <dbReference type="Proteomes" id="UP001527925"/>
    </source>
</evidence>
<dbReference type="PANTHER" id="PTHR22780">
    <property type="entry name" value="ADAPTIN, ALPHA/GAMMA/EPSILON"/>
    <property type="match status" value="1"/>
</dbReference>
<dbReference type="InterPro" id="IPR011989">
    <property type="entry name" value="ARM-like"/>
</dbReference>
<dbReference type="Gene3D" id="1.25.10.10">
    <property type="entry name" value="Leucine-rich Repeat Variant"/>
    <property type="match status" value="1"/>
</dbReference>
<keyword evidence="7" id="KW-1185">Reference proteome</keyword>
<sequence length="594" mass="65054">MSAKRAKALRAGLDPDFHELLVQLSKTASATTQRNLLAAEVQSLRLLAAAPPSKSKASKSRLLVRAMFCEMMGFDTSDFAYLQAVTLCQDSRNLFEKRLAHLVAAIFMQSGHELSLMMTNTLQRDLCSSNVFEVAMALGVVAATATTDMIPSLVRFVEQCLKHDNEMIRRKALLTLHHFYRIDPEAMQPYIKKMKRCLADPHPGVMSAALVALHTVVLAQPSAHGSLAPAVVHILRQILEHRLDVSYNLHGVPAPFEQVNCMRLLALFEPLSAVVEDAITQTLLDALHKVDTNQQDNVAYMVMLQCVETLAVRRGTQGALREVWEMLLRLFQSESGIDQHVAIEGIIVLAKQRPDMVRGQEHGLIAAFEEHGDDTVLRHGILTALESMCSDTDAAVALVPLFVAHIRSLVGEGNMALQAQVADGLLAHVQRYPGMDPVAKSKALLDAFAELSDPCRRRLTNTIRVWAADGMLSKEMGVVYALGWLADEALPSHKIWLAVWMCGHWRAVQAVDALTGVLELARQHDATVDPELVAHTIETSMRLCTLPGAAFGFAIVAAVRAFEGSGNIAVANRVRQFMEAATANGAFTKPSATF</sequence>
<dbReference type="Pfam" id="PF01602">
    <property type="entry name" value="Adaptin_N"/>
    <property type="match status" value="1"/>
</dbReference>
<name>A0ABR4N7J6_9FUNG</name>
<accession>A0ABR4N7J6</accession>
<keyword evidence="2" id="KW-0813">Transport</keyword>
<evidence type="ECO:0000259" key="5">
    <source>
        <dbReference type="Pfam" id="PF01602"/>
    </source>
</evidence>
<dbReference type="InterPro" id="IPR002553">
    <property type="entry name" value="Clathrin/coatomer_adapt-like_N"/>
</dbReference>
<comment type="subcellular location">
    <subcellularLocation>
        <location evidence="1">Endomembrane system</location>
    </subcellularLocation>
</comment>
<organism evidence="6 7">
    <name type="scientific">Polyrhizophydium stewartii</name>
    <dbReference type="NCBI Taxonomy" id="2732419"/>
    <lineage>
        <taxon>Eukaryota</taxon>
        <taxon>Fungi</taxon>
        <taxon>Fungi incertae sedis</taxon>
        <taxon>Chytridiomycota</taxon>
        <taxon>Chytridiomycota incertae sedis</taxon>
        <taxon>Chytridiomycetes</taxon>
        <taxon>Rhizophydiales</taxon>
        <taxon>Rhizophydiales incertae sedis</taxon>
        <taxon>Polyrhizophydium</taxon>
    </lineage>
</organism>
<evidence type="ECO:0000256" key="1">
    <source>
        <dbReference type="ARBA" id="ARBA00004308"/>
    </source>
</evidence>
<evidence type="ECO:0000256" key="2">
    <source>
        <dbReference type="ARBA" id="ARBA00022448"/>
    </source>
</evidence>
<dbReference type="EMBL" id="JADGIZ020000024">
    <property type="protein sequence ID" value="KAL2915455.1"/>
    <property type="molecule type" value="Genomic_DNA"/>
</dbReference>
<reference evidence="6 7" key="1">
    <citation type="submission" date="2023-09" db="EMBL/GenBank/DDBJ databases">
        <title>Pangenome analysis of Batrachochytrium dendrobatidis and related Chytrids.</title>
        <authorList>
            <person name="Yacoub M.N."/>
            <person name="Stajich J.E."/>
            <person name="James T.Y."/>
        </authorList>
    </citation>
    <scope>NUCLEOTIDE SEQUENCE [LARGE SCALE GENOMIC DNA]</scope>
    <source>
        <strain evidence="6 7">JEL0888</strain>
    </source>
</reference>
<protein>
    <submittedName>
        <fullName evidence="6">AP-4 complex subunit epsilon-1</fullName>
    </submittedName>
</protein>
<keyword evidence="3" id="KW-0653">Protein transport</keyword>
<dbReference type="InterPro" id="IPR050840">
    <property type="entry name" value="Adaptor_Complx_Large_Subunit"/>
</dbReference>
<feature type="domain" description="Clathrin/coatomer adaptor adaptin-like N-terminal" evidence="5">
    <location>
        <begin position="54"/>
        <end position="392"/>
    </location>
</feature>
<dbReference type="SUPFAM" id="SSF48371">
    <property type="entry name" value="ARM repeat"/>
    <property type="match status" value="1"/>
</dbReference>
<dbReference type="InterPro" id="IPR016024">
    <property type="entry name" value="ARM-type_fold"/>
</dbReference>
<keyword evidence="4" id="KW-0472">Membrane</keyword>
<comment type="caution">
    <text evidence="6">The sequence shown here is derived from an EMBL/GenBank/DDBJ whole genome shotgun (WGS) entry which is preliminary data.</text>
</comment>
<evidence type="ECO:0000256" key="3">
    <source>
        <dbReference type="ARBA" id="ARBA00022927"/>
    </source>
</evidence>